<dbReference type="EMBL" id="VOQR01000001">
    <property type="protein sequence ID" value="TXC72645.1"/>
    <property type="molecule type" value="Genomic_DNA"/>
</dbReference>
<dbReference type="Pfam" id="PF07484">
    <property type="entry name" value="Collar"/>
    <property type="match status" value="1"/>
</dbReference>
<name>A0A5C6UMX9_9SPHN</name>
<comment type="caution">
    <text evidence="2">The sequence shown here is derived from an EMBL/GenBank/DDBJ whole genome shotgun (WGS) entry which is preliminary data.</text>
</comment>
<keyword evidence="3" id="KW-1185">Reference proteome</keyword>
<protein>
    <submittedName>
        <fullName evidence="2">Phage tail protein</fullName>
    </submittedName>
</protein>
<dbReference type="Gene3D" id="3.90.1340.10">
    <property type="entry name" value="Phage tail collar domain"/>
    <property type="match status" value="1"/>
</dbReference>
<dbReference type="AlphaFoldDB" id="A0A5C6UMX9"/>
<dbReference type="Proteomes" id="UP000321250">
    <property type="component" value="Unassembled WGS sequence"/>
</dbReference>
<sequence length="179" mass="18443">MSDYFMGQIMMTGFPFAQRGFAQCNGALLAIRQNSALFSLLGIAYGGDGQATFALPDLRSRTPTGGGFSSADGGWQPPTMPLGAIGGVETVTLMPDQIPRHSHGLAATSDQATTSFLEGNELLAQTTNGATLYGAPSNLVPLGGGPSSMTGSGAPHPNMQPYSVINFNIALSGIFPSRS</sequence>
<dbReference type="InterPro" id="IPR037053">
    <property type="entry name" value="Phage_tail_collar_dom_sf"/>
</dbReference>
<dbReference type="RefSeq" id="WP_147083917.1">
    <property type="nucleotide sequence ID" value="NZ_VOQR01000001.1"/>
</dbReference>
<feature type="domain" description="Phage tail collar" evidence="1">
    <location>
        <begin position="7"/>
        <end position="63"/>
    </location>
</feature>
<accession>A0A5C6UMX9</accession>
<organism evidence="2 3">
    <name type="scientific">Sphingomonas ginsenosidivorax</name>
    <dbReference type="NCBI Taxonomy" id="862135"/>
    <lineage>
        <taxon>Bacteria</taxon>
        <taxon>Pseudomonadati</taxon>
        <taxon>Pseudomonadota</taxon>
        <taxon>Alphaproteobacteria</taxon>
        <taxon>Sphingomonadales</taxon>
        <taxon>Sphingomonadaceae</taxon>
        <taxon>Sphingomonas</taxon>
    </lineage>
</organism>
<evidence type="ECO:0000259" key="1">
    <source>
        <dbReference type="Pfam" id="PF07484"/>
    </source>
</evidence>
<evidence type="ECO:0000313" key="2">
    <source>
        <dbReference type="EMBL" id="TXC72645.1"/>
    </source>
</evidence>
<gene>
    <name evidence="2" type="ORF">FSB78_18090</name>
</gene>
<dbReference type="OrthoDB" id="9810174at2"/>
<proteinExistence type="predicted"/>
<reference evidence="2 3" key="1">
    <citation type="journal article" date="2013" name="Antonie Van Leeuwenhoek">
        <title>Sphingomonas ginsenosidivorax sp. nov., with the ability to transform ginsenosides.</title>
        <authorList>
            <person name="Jin X.F."/>
            <person name="Kim J.K."/>
            <person name="Liu Q.M."/>
            <person name="Kang M.S."/>
            <person name="He D."/>
            <person name="Jin F.X."/>
            <person name="Kim S.C."/>
            <person name="Im W.T."/>
        </authorList>
    </citation>
    <scope>NUCLEOTIDE SEQUENCE [LARGE SCALE GENOMIC DNA]</scope>
    <source>
        <strain evidence="2 3">KHI67</strain>
    </source>
</reference>
<dbReference type="InterPro" id="IPR011083">
    <property type="entry name" value="Phage_tail_collar_dom"/>
</dbReference>
<evidence type="ECO:0000313" key="3">
    <source>
        <dbReference type="Proteomes" id="UP000321250"/>
    </source>
</evidence>
<dbReference type="SUPFAM" id="SSF88874">
    <property type="entry name" value="Receptor-binding domain of short tail fibre protein gp12"/>
    <property type="match status" value="1"/>
</dbReference>